<accession>A0AAN8KFQ2</accession>
<keyword evidence="1" id="KW-0812">Transmembrane</keyword>
<name>A0AAN8KFQ2_9TELE</name>
<reference evidence="2 3" key="1">
    <citation type="submission" date="2021-04" db="EMBL/GenBank/DDBJ databases">
        <authorList>
            <person name="De Guttry C."/>
            <person name="Zahm M."/>
            <person name="Klopp C."/>
            <person name="Cabau C."/>
            <person name="Louis A."/>
            <person name="Berthelot C."/>
            <person name="Parey E."/>
            <person name="Roest Crollius H."/>
            <person name="Montfort J."/>
            <person name="Robinson-Rechavi M."/>
            <person name="Bucao C."/>
            <person name="Bouchez O."/>
            <person name="Gislard M."/>
            <person name="Lluch J."/>
            <person name="Milhes M."/>
            <person name="Lampietro C."/>
            <person name="Lopez Roques C."/>
            <person name="Donnadieu C."/>
            <person name="Braasch I."/>
            <person name="Desvignes T."/>
            <person name="Postlethwait J."/>
            <person name="Bobe J."/>
            <person name="Wedekind C."/>
            <person name="Guiguen Y."/>
        </authorList>
    </citation>
    <scope>NUCLEOTIDE SEQUENCE [LARGE SCALE GENOMIC DNA]</scope>
    <source>
        <strain evidence="2">Cs_M1</strain>
        <tissue evidence="2">Blood</tissue>
    </source>
</reference>
<organism evidence="2 3">
    <name type="scientific">Coregonus suidteri</name>
    <dbReference type="NCBI Taxonomy" id="861788"/>
    <lineage>
        <taxon>Eukaryota</taxon>
        <taxon>Metazoa</taxon>
        <taxon>Chordata</taxon>
        <taxon>Craniata</taxon>
        <taxon>Vertebrata</taxon>
        <taxon>Euteleostomi</taxon>
        <taxon>Actinopterygii</taxon>
        <taxon>Neopterygii</taxon>
        <taxon>Teleostei</taxon>
        <taxon>Protacanthopterygii</taxon>
        <taxon>Salmoniformes</taxon>
        <taxon>Salmonidae</taxon>
        <taxon>Coregoninae</taxon>
        <taxon>Coregonus</taxon>
    </lineage>
</organism>
<feature type="non-terminal residue" evidence="2">
    <location>
        <position position="1"/>
    </location>
</feature>
<keyword evidence="1" id="KW-0472">Membrane</keyword>
<gene>
    <name evidence="2" type="ORF">J4Q44_G00387720</name>
</gene>
<comment type="caution">
    <text evidence="2">The sequence shown here is derived from an EMBL/GenBank/DDBJ whole genome shotgun (WGS) entry which is preliminary data.</text>
</comment>
<evidence type="ECO:0000313" key="3">
    <source>
        <dbReference type="Proteomes" id="UP001356427"/>
    </source>
</evidence>
<evidence type="ECO:0000256" key="1">
    <source>
        <dbReference type="SAM" id="Phobius"/>
    </source>
</evidence>
<dbReference type="AlphaFoldDB" id="A0AAN8KFQ2"/>
<dbReference type="EMBL" id="JAGTTL010000251">
    <property type="protein sequence ID" value="KAK6290828.1"/>
    <property type="molecule type" value="Genomic_DNA"/>
</dbReference>
<protein>
    <submittedName>
        <fullName evidence="2">Uncharacterized protein</fullName>
    </submittedName>
</protein>
<keyword evidence="3" id="KW-1185">Reference proteome</keyword>
<proteinExistence type="predicted"/>
<dbReference type="Proteomes" id="UP001356427">
    <property type="component" value="Unassembled WGS sequence"/>
</dbReference>
<sequence>TGGFGGGGYRFQWRKEDRQRIVGDRLELFVAIVTGLLMGVLTGGFGGVVMGGLTGAVIWFTTGLVRNWWSP</sequence>
<feature type="transmembrane region" description="Helical" evidence="1">
    <location>
        <begin position="28"/>
        <end position="61"/>
    </location>
</feature>
<keyword evidence="1" id="KW-1133">Transmembrane helix</keyword>
<evidence type="ECO:0000313" key="2">
    <source>
        <dbReference type="EMBL" id="KAK6290828.1"/>
    </source>
</evidence>